<sequence>MSALHNKACDFSRGLFTSLGSFGQVPQIARREVNTAVLVDDGQTVVIGGVYEFSDTTDISKVPFLGDVPILGNLFKNKNRTKSKAELLVFITPKVMRVAQR</sequence>
<dbReference type="STRING" id="213588.SAMN02745204_01183"/>
<dbReference type="Pfam" id="PF00263">
    <property type="entry name" value="Secretin"/>
    <property type="match status" value="1"/>
</dbReference>
<dbReference type="PANTHER" id="PTHR30604">
    <property type="entry name" value="PROTEIN TRANSPORT PROTEIN HOFQ"/>
    <property type="match status" value="1"/>
</dbReference>
<accession>A0A1M4WGT0</accession>
<reference evidence="4" key="1">
    <citation type="submission" date="2016-11" db="EMBL/GenBank/DDBJ databases">
        <authorList>
            <person name="Varghese N."/>
            <person name="Submissions S."/>
        </authorList>
    </citation>
    <scope>NUCLEOTIDE SEQUENCE [LARGE SCALE GENOMIC DNA]</scope>
    <source>
        <strain evidence="4">DSM 14834</strain>
    </source>
</reference>
<dbReference type="InterPro" id="IPR001775">
    <property type="entry name" value="GspD/PilQ"/>
</dbReference>
<dbReference type="InterPro" id="IPR004846">
    <property type="entry name" value="T2SS/T3SS_dom"/>
</dbReference>
<evidence type="ECO:0000259" key="2">
    <source>
        <dbReference type="Pfam" id="PF00263"/>
    </source>
</evidence>
<gene>
    <name evidence="3" type="ORF">SAMN02745204_01183</name>
</gene>
<comment type="similarity">
    <text evidence="1">Belongs to the bacterial secretin family.</text>
</comment>
<evidence type="ECO:0000313" key="3">
    <source>
        <dbReference type="EMBL" id="SHE80395.1"/>
    </source>
</evidence>
<proteinExistence type="inferred from homology"/>
<keyword evidence="4" id="KW-1185">Reference proteome</keyword>
<dbReference type="InterPro" id="IPR004845">
    <property type="entry name" value="T2SS_GspD_CS"/>
</dbReference>
<name>A0A1M4WGT0_9GAMM</name>
<dbReference type="AlphaFoldDB" id="A0A1M4WGT0"/>
<dbReference type="EMBL" id="FQUK01000015">
    <property type="protein sequence ID" value="SHE80395.1"/>
    <property type="molecule type" value="Genomic_DNA"/>
</dbReference>
<dbReference type="PANTHER" id="PTHR30604:SF1">
    <property type="entry name" value="DNA UTILIZATION PROTEIN HOFQ"/>
    <property type="match status" value="1"/>
</dbReference>
<dbReference type="InterPro" id="IPR051808">
    <property type="entry name" value="Type_IV_pilus_biogenesis"/>
</dbReference>
<feature type="domain" description="Type II/III secretion system secretin-like" evidence="2">
    <location>
        <begin position="23"/>
        <end position="97"/>
    </location>
</feature>
<dbReference type="GO" id="GO:0009306">
    <property type="term" value="P:protein secretion"/>
    <property type="evidence" value="ECO:0007669"/>
    <property type="project" value="InterPro"/>
</dbReference>
<dbReference type="PRINTS" id="PR00811">
    <property type="entry name" value="BCTERIALGSPD"/>
</dbReference>
<evidence type="ECO:0000256" key="1">
    <source>
        <dbReference type="RuleBase" id="RU004003"/>
    </source>
</evidence>
<protein>
    <submittedName>
        <fullName evidence="3">Type II and III secretion system protein</fullName>
    </submittedName>
</protein>
<dbReference type="PROSITE" id="PS00875">
    <property type="entry name" value="T2SP_D"/>
    <property type="match status" value="1"/>
</dbReference>
<organism evidence="3 4">
    <name type="scientific">Thermomonas hydrothermalis</name>
    <dbReference type="NCBI Taxonomy" id="213588"/>
    <lineage>
        <taxon>Bacteria</taxon>
        <taxon>Pseudomonadati</taxon>
        <taxon>Pseudomonadota</taxon>
        <taxon>Gammaproteobacteria</taxon>
        <taxon>Lysobacterales</taxon>
        <taxon>Lysobacteraceae</taxon>
        <taxon>Thermomonas</taxon>
    </lineage>
</organism>
<evidence type="ECO:0000313" key="4">
    <source>
        <dbReference type="Proteomes" id="UP000242857"/>
    </source>
</evidence>
<dbReference type="Proteomes" id="UP000242857">
    <property type="component" value="Unassembled WGS sequence"/>
</dbReference>